<feature type="transmembrane region" description="Helical" evidence="1">
    <location>
        <begin position="119"/>
        <end position="140"/>
    </location>
</feature>
<evidence type="ECO:0000256" key="1">
    <source>
        <dbReference type="SAM" id="Phobius"/>
    </source>
</evidence>
<keyword evidence="1" id="KW-0812">Transmembrane</keyword>
<protein>
    <submittedName>
        <fullName evidence="2">Uncharacterized protein</fullName>
    </submittedName>
</protein>
<proteinExistence type="predicted"/>
<keyword evidence="1" id="KW-0472">Membrane</keyword>
<dbReference type="AlphaFoldDB" id="A0A3P8H2E2"/>
<name>A0A3P8H2E2_9TREM</name>
<evidence type="ECO:0000313" key="2">
    <source>
        <dbReference type="EMBL" id="VDP40939.1"/>
    </source>
</evidence>
<gene>
    <name evidence="2" type="ORF">SMRZ_LOCUS21832</name>
</gene>
<keyword evidence="1" id="KW-1133">Transmembrane helix</keyword>
<keyword evidence="3" id="KW-1185">Reference proteome</keyword>
<dbReference type="EMBL" id="UZAI01018883">
    <property type="protein sequence ID" value="VDP40939.1"/>
    <property type="molecule type" value="Genomic_DNA"/>
</dbReference>
<feature type="transmembrane region" description="Helical" evidence="1">
    <location>
        <begin position="65"/>
        <end position="83"/>
    </location>
</feature>
<sequence>MMTVEVVLQVSALNNTAIFPFILKIPTLRLVGSGFEFHVWFVLSHSRLLLMVSHQRTLSILCRQLFRNTCTLLMTVVVVLQVSALNNTAVFPFILKLPTLILIESCFEFHMVFNCRNAVLVFPILAFTFASDPPCSSMILSR</sequence>
<accession>A0A3P8H2E2</accession>
<evidence type="ECO:0000313" key="3">
    <source>
        <dbReference type="Proteomes" id="UP000277204"/>
    </source>
</evidence>
<reference evidence="2 3" key="1">
    <citation type="submission" date="2018-11" db="EMBL/GenBank/DDBJ databases">
        <authorList>
            <consortium name="Pathogen Informatics"/>
        </authorList>
    </citation>
    <scope>NUCLEOTIDE SEQUENCE [LARGE SCALE GENOMIC DNA]</scope>
    <source>
        <strain evidence="2 3">Zambia</strain>
    </source>
</reference>
<organism evidence="2 3">
    <name type="scientific">Schistosoma margrebowiei</name>
    <dbReference type="NCBI Taxonomy" id="48269"/>
    <lineage>
        <taxon>Eukaryota</taxon>
        <taxon>Metazoa</taxon>
        <taxon>Spiralia</taxon>
        <taxon>Lophotrochozoa</taxon>
        <taxon>Platyhelminthes</taxon>
        <taxon>Trematoda</taxon>
        <taxon>Digenea</taxon>
        <taxon>Strigeidida</taxon>
        <taxon>Schistosomatoidea</taxon>
        <taxon>Schistosomatidae</taxon>
        <taxon>Schistosoma</taxon>
    </lineage>
</organism>
<dbReference type="Proteomes" id="UP000277204">
    <property type="component" value="Unassembled WGS sequence"/>
</dbReference>